<dbReference type="KEGG" id="lyj:FKV23_13790"/>
<dbReference type="CDD" id="cd00761">
    <property type="entry name" value="Glyco_tranf_GTA_type"/>
    <property type="match status" value="1"/>
</dbReference>
<reference evidence="5 6" key="1">
    <citation type="submission" date="2019-06" db="EMBL/GenBank/DDBJ databases">
        <title>Lysobacter alkalisoli sp. nov. isolated from saline-alkali soil.</title>
        <authorList>
            <person name="Sun J.-Q."/>
            <person name="Xu L."/>
        </authorList>
    </citation>
    <scope>NUCLEOTIDE SEQUENCE [LARGE SCALE GENOMIC DNA]</scope>
    <source>
        <strain evidence="5 6">SJ-36</strain>
    </source>
</reference>
<dbReference type="SUPFAM" id="SSF53448">
    <property type="entry name" value="Nucleotide-diphospho-sugar transferases"/>
    <property type="match status" value="1"/>
</dbReference>
<protein>
    <submittedName>
        <fullName evidence="5">Glycosyltransferase</fullName>
    </submittedName>
</protein>
<proteinExistence type="inferred from homology"/>
<dbReference type="EMBL" id="CP041242">
    <property type="protein sequence ID" value="QDH71037.1"/>
    <property type="molecule type" value="Genomic_DNA"/>
</dbReference>
<dbReference type="PANTHER" id="PTHR43179">
    <property type="entry name" value="RHAMNOSYLTRANSFERASE WBBL"/>
    <property type="match status" value="1"/>
</dbReference>
<evidence type="ECO:0000313" key="5">
    <source>
        <dbReference type="EMBL" id="QDH71037.1"/>
    </source>
</evidence>
<keyword evidence="2" id="KW-0328">Glycosyltransferase</keyword>
<dbReference type="InterPro" id="IPR028098">
    <property type="entry name" value="Glyco_trans_4-like_N"/>
</dbReference>
<evidence type="ECO:0000256" key="2">
    <source>
        <dbReference type="ARBA" id="ARBA00022676"/>
    </source>
</evidence>
<accession>A0A514BUK7</accession>
<organism evidence="5 6">
    <name type="scientific">Marilutibacter alkalisoli</name>
    <dbReference type="NCBI Taxonomy" id="2591633"/>
    <lineage>
        <taxon>Bacteria</taxon>
        <taxon>Pseudomonadati</taxon>
        <taxon>Pseudomonadota</taxon>
        <taxon>Gammaproteobacteria</taxon>
        <taxon>Lysobacterales</taxon>
        <taxon>Lysobacteraceae</taxon>
        <taxon>Marilutibacter</taxon>
    </lineage>
</organism>
<dbReference type="SUPFAM" id="SSF53756">
    <property type="entry name" value="UDP-Glycosyltransferase/glycogen phosphorylase"/>
    <property type="match status" value="1"/>
</dbReference>
<evidence type="ECO:0000256" key="1">
    <source>
        <dbReference type="ARBA" id="ARBA00006739"/>
    </source>
</evidence>
<gene>
    <name evidence="5" type="ORF">FKV23_13790</name>
</gene>
<feature type="domain" description="Glycosyltransferase subfamily 4-like N-terminal" evidence="4">
    <location>
        <begin position="304"/>
        <end position="443"/>
    </location>
</feature>
<evidence type="ECO:0000256" key="3">
    <source>
        <dbReference type="ARBA" id="ARBA00022679"/>
    </source>
</evidence>
<name>A0A514BUK7_9GAMM</name>
<comment type="similarity">
    <text evidence="1">Belongs to the glycosyltransferase 2 family.</text>
</comment>
<dbReference type="PANTHER" id="PTHR43179:SF12">
    <property type="entry name" value="GALACTOFURANOSYLTRANSFERASE GLFT2"/>
    <property type="match status" value="1"/>
</dbReference>
<dbReference type="Gene3D" id="3.40.50.2000">
    <property type="entry name" value="Glycogen Phosphorylase B"/>
    <property type="match status" value="2"/>
</dbReference>
<dbReference type="Pfam" id="PF13439">
    <property type="entry name" value="Glyco_transf_4"/>
    <property type="match status" value="1"/>
</dbReference>
<sequence>MLRLAKNPGVDVIRNSSRLGRSRSINMACELAGSDDVVLLGSDTVVGPHWLRNLKIAAYRTDRTGTVTPVSNNAGAYSVPRPGLNEAPEGLDVEALARIVSDCRIRTPFEVPIGGGFCLYVKRALIDDIGMFDVRASPLGGMGEDEFCMRALMVGWCHRVDPATYVGKSGSQPSDEPKVSVEACVEGACPELAGAKRALALSRDFELARYRIARKLDWATRSGCKPKPRIMYVISTRVGGTPQTNADLMRAVAGDYDCYALWCNRHCVEVMQVGRSDYRTLERYPLSEPVRFATHVSSEYDDIVRRILVDWGIDLLHIRHVAWHSLNLVDVAKSLDIPVVHSFHDFYSICPSVTLVGEDGSYHSTGVTEGARNPLWRNDPTDTGMNEAWLAHWKQRMQGMLGGCDAYITTSTSAKEILANALPLLVQRSSDFHIIPHGRDFERFTQMADLSDIGQGEPLRILLPGNIGLQKGLELVKQAKELDTSGKFEFHLLGKAGPGLASHVVDHGPYEREEFAERVAAIRPHIAAVLSIWPETWCHTLTECWSCGVPVLGIELGAVGERIGRHEGGWLLQPPASAQALIEALVAIRESTPERVLKAGNVRRWQITHGRSDSTAAMAGQYVDIYRGLMLNGPR</sequence>
<dbReference type="Gene3D" id="3.90.550.10">
    <property type="entry name" value="Spore Coat Polysaccharide Biosynthesis Protein SpsA, Chain A"/>
    <property type="match status" value="1"/>
</dbReference>
<evidence type="ECO:0000313" key="6">
    <source>
        <dbReference type="Proteomes" id="UP000317199"/>
    </source>
</evidence>
<dbReference type="OrthoDB" id="5123492at2"/>
<dbReference type="Proteomes" id="UP000317199">
    <property type="component" value="Chromosome"/>
</dbReference>
<dbReference type="InterPro" id="IPR029044">
    <property type="entry name" value="Nucleotide-diphossugar_trans"/>
</dbReference>
<keyword evidence="3 5" id="KW-0808">Transferase</keyword>
<dbReference type="GO" id="GO:0016757">
    <property type="term" value="F:glycosyltransferase activity"/>
    <property type="evidence" value="ECO:0007669"/>
    <property type="project" value="UniProtKB-KW"/>
</dbReference>
<dbReference type="AlphaFoldDB" id="A0A514BUK7"/>
<keyword evidence="6" id="KW-1185">Reference proteome</keyword>
<evidence type="ECO:0000259" key="4">
    <source>
        <dbReference type="Pfam" id="PF13439"/>
    </source>
</evidence>